<feature type="region of interest" description="Disordered" evidence="1">
    <location>
        <begin position="523"/>
        <end position="544"/>
    </location>
</feature>
<accession>A0A4Y9YV91</accession>
<dbReference type="OrthoDB" id="10599274at2759"/>
<name>A0A4Y9YV91_9AGAM</name>
<feature type="compositionally biased region" description="Acidic residues" evidence="1">
    <location>
        <begin position="661"/>
        <end position="672"/>
    </location>
</feature>
<feature type="compositionally biased region" description="Low complexity" evidence="1">
    <location>
        <begin position="563"/>
        <end position="588"/>
    </location>
</feature>
<feature type="region of interest" description="Disordered" evidence="1">
    <location>
        <begin position="140"/>
        <end position="199"/>
    </location>
</feature>
<dbReference type="EMBL" id="SEOQ01000275">
    <property type="protein sequence ID" value="TFY66132.1"/>
    <property type="molecule type" value="Genomic_DNA"/>
</dbReference>
<dbReference type="AlphaFoldDB" id="A0A4Y9YV91"/>
<feature type="region of interest" description="Disordered" evidence="1">
    <location>
        <begin position="272"/>
        <end position="299"/>
    </location>
</feature>
<feature type="region of interest" description="Disordered" evidence="1">
    <location>
        <begin position="561"/>
        <end position="588"/>
    </location>
</feature>
<feature type="compositionally biased region" description="Basic and acidic residues" evidence="1">
    <location>
        <begin position="383"/>
        <end position="402"/>
    </location>
</feature>
<feature type="region of interest" description="Disordered" evidence="1">
    <location>
        <begin position="650"/>
        <end position="672"/>
    </location>
</feature>
<protein>
    <submittedName>
        <fullName evidence="2">Uncharacterized protein</fullName>
    </submittedName>
</protein>
<keyword evidence="3" id="KW-1185">Reference proteome</keyword>
<feature type="region of interest" description="Disordered" evidence="1">
    <location>
        <begin position="336"/>
        <end position="428"/>
    </location>
</feature>
<evidence type="ECO:0000256" key="1">
    <source>
        <dbReference type="SAM" id="MobiDB-lite"/>
    </source>
</evidence>
<reference evidence="2 3" key="1">
    <citation type="submission" date="2019-02" db="EMBL/GenBank/DDBJ databases">
        <title>Genome sequencing of the rare red list fungi Dentipellis fragilis.</title>
        <authorList>
            <person name="Buettner E."/>
            <person name="Kellner H."/>
        </authorList>
    </citation>
    <scope>NUCLEOTIDE SEQUENCE [LARGE SCALE GENOMIC DNA]</scope>
    <source>
        <strain evidence="2 3">DSM 105465</strain>
    </source>
</reference>
<feature type="compositionally biased region" description="Polar residues" evidence="1">
    <location>
        <begin position="213"/>
        <end position="222"/>
    </location>
</feature>
<sequence>MPTFSNVQIRLLRRGARIQAAFRTWKAAGSPQTTEWLDNFGAEHNKLYEDMSRVREAKEHVVLHPVAWSLHYRRSMAKGHSDDWILRVSEDDPTIKQILEKEGVHVPGGGEDYEDCQGFDEEPREAQWWKFKGTYSTVNSAGNVTTDRDSRSPASQSLEAGRSDGRGDSDPPNRHVDTNSDSLRHPLPSPPATGDHTVKSDANIAVSPIRVSAVSSTPTQGLGQEIERPSRPSADPQIPNNSRDDTRTSQYKSAQIALGILNRRLSAKKLSGLGKASDSTPAPSQLSVKASPTAEDSEAKAALHLPHHLAAAAGEHEKTAYPNVVVQKRKRTVSSIIETRSKSARRSSSALADVDKEDDASEGARTRPPLPKRRKVADDGDDDAHRRDSAEPCSDDELHTADGTDGTGSSDSKPTDAKTGGSQKRTKRQFTKAELAFMDAAAKVKRPIPVLPPVPYLYPLHKVDAARVGHAVFLEKLRWPKTEEDAERALDEDEIFGAQSQAAPMDVGVDEGEDKVDCQPRIQESPSHTHGEVPGPGIDIQPPVSVQPNVTVSVSISPHTARSRSALDLSSSATGVSSTTAGASSTATGVAASSTITATMPPETIDLLRIVAALQKEVRALRLRLAEQETHSTNIRECLRVRGLSIGVTGLEGPGPGMKEEEGEEGVEELEA</sequence>
<feature type="compositionally biased region" description="Basic and acidic residues" evidence="1">
    <location>
        <begin position="161"/>
        <end position="184"/>
    </location>
</feature>
<comment type="caution">
    <text evidence="2">The sequence shown here is derived from an EMBL/GenBank/DDBJ whole genome shotgun (WGS) entry which is preliminary data.</text>
</comment>
<evidence type="ECO:0000313" key="3">
    <source>
        <dbReference type="Proteomes" id="UP000298327"/>
    </source>
</evidence>
<dbReference type="Proteomes" id="UP000298327">
    <property type="component" value="Unassembled WGS sequence"/>
</dbReference>
<feature type="compositionally biased region" description="Polar residues" evidence="1">
    <location>
        <begin position="277"/>
        <end position="290"/>
    </location>
</feature>
<evidence type="ECO:0000313" key="2">
    <source>
        <dbReference type="EMBL" id="TFY66132.1"/>
    </source>
</evidence>
<feature type="region of interest" description="Disordered" evidence="1">
    <location>
        <begin position="212"/>
        <end position="250"/>
    </location>
</feature>
<organism evidence="2 3">
    <name type="scientific">Dentipellis fragilis</name>
    <dbReference type="NCBI Taxonomy" id="205917"/>
    <lineage>
        <taxon>Eukaryota</taxon>
        <taxon>Fungi</taxon>
        <taxon>Dikarya</taxon>
        <taxon>Basidiomycota</taxon>
        <taxon>Agaricomycotina</taxon>
        <taxon>Agaricomycetes</taxon>
        <taxon>Russulales</taxon>
        <taxon>Hericiaceae</taxon>
        <taxon>Dentipellis</taxon>
    </lineage>
</organism>
<gene>
    <name evidence="2" type="ORF">EVG20_g4956</name>
</gene>
<proteinExistence type="predicted"/>